<name>A0A3E0ITA3_9STAP</name>
<gene>
    <name evidence="1" type="ORF">DOS83_00055</name>
</gene>
<evidence type="ECO:0000313" key="1">
    <source>
        <dbReference type="EMBL" id="REI01661.1"/>
    </source>
</evidence>
<evidence type="ECO:0000313" key="2">
    <source>
        <dbReference type="Proteomes" id="UP000256562"/>
    </source>
</evidence>
<dbReference type="RefSeq" id="WP_115902964.1">
    <property type="nucleotide sequence ID" value="NZ_QKXQ01000004.1"/>
</dbReference>
<dbReference type="EMBL" id="QKXQ01000004">
    <property type="protein sequence ID" value="REI01661.1"/>
    <property type="molecule type" value="Genomic_DNA"/>
</dbReference>
<comment type="caution">
    <text evidence="1">The sequence shown here is derived from an EMBL/GenBank/DDBJ whole genome shotgun (WGS) entry which is preliminary data.</text>
</comment>
<sequence length="188" mass="21433">MEYILTVLFALAIPVLFKFQKVVNPAAYFVFSDMVGENINFSLLVARQGVIFVANIIMYVVLEILFNTNDTRIIMCVATFLGTLLIIWPIIIAPRNNLLEYPSVKSILLLFMYYVTFIATSTGTAYMTYYFGNLILSDMSIKEYVVEHIIPIIGSALITLSFGRINIFTSEQTVKSIYNDRDNNIKYD</sequence>
<dbReference type="AlphaFoldDB" id="A0A3E0ITA3"/>
<dbReference type="Proteomes" id="UP000256562">
    <property type="component" value="Unassembled WGS sequence"/>
</dbReference>
<accession>A0A3E0ITA3</accession>
<reference evidence="1 2" key="1">
    <citation type="journal article" date="2018" name="Vet. Microbiol.">
        <title>Characterisation of Staphylococcus felis isolated from cats using whole genome sequencing.</title>
        <authorList>
            <person name="Worthing K."/>
            <person name="Pang S."/>
            <person name="Trott D.J."/>
            <person name="Abraham S."/>
            <person name="Coombs G.W."/>
            <person name="Jordan D."/>
            <person name="McIntyre L."/>
            <person name="Davies M.R."/>
            <person name="Norris J."/>
        </authorList>
    </citation>
    <scope>NUCLEOTIDE SEQUENCE [LARGE SCALE GENOMIC DNA]</scope>
    <source>
        <strain evidence="1 2">F9</strain>
    </source>
</reference>
<proteinExistence type="predicted"/>
<organism evidence="1 2">
    <name type="scientific">Staphylococcus felis</name>
    <dbReference type="NCBI Taxonomy" id="46127"/>
    <lineage>
        <taxon>Bacteria</taxon>
        <taxon>Bacillati</taxon>
        <taxon>Bacillota</taxon>
        <taxon>Bacilli</taxon>
        <taxon>Bacillales</taxon>
        <taxon>Staphylococcaceae</taxon>
        <taxon>Staphylococcus</taxon>
    </lineage>
</organism>
<protein>
    <submittedName>
        <fullName evidence="1">Uncharacterized protein</fullName>
    </submittedName>
</protein>